<dbReference type="GO" id="GO:0006357">
    <property type="term" value="P:regulation of transcription by RNA polymerase II"/>
    <property type="evidence" value="ECO:0007669"/>
    <property type="project" value="TreeGrafter"/>
</dbReference>
<dbReference type="Proteomes" id="UP000704712">
    <property type="component" value="Unassembled WGS sequence"/>
</dbReference>
<dbReference type="SUPFAM" id="SSF53098">
    <property type="entry name" value="Ribonuclease H-like"/>
    <property type="match status" value="1"/>
</dbReference>
<gene>
    <name evidence="1" type="ORF">GN958_ATG17745</name>
</gene>
<protein>
    <submittedName>
        <fullName evidence="1">Uncharacterized protein</fullName>
    </submittedName>
</protein>
<comment type="caution">
    <text evidence="1">The sequence shown here is derived from an EMBL/GenBank/DDBJ whole genome shotgun (WGS) entry which is preliminary data.</text>
</comment>
<dbReference type="PANTHER" id="PTHR46169:SF29">
    <property type="entry name" value="DNA REPLICATION-RELATED ELEMENT FACTOR, ISOFORM A"/>
    <property type="match status" value="1"/>
</dbReference>
<dbReference type="GO" id="GO:0005634">
    <property type="term" value="C:nucleus"/>
    <property type="evidence" value="ECO:0007669"/>
    <property type="project" value="TreeGrafter"/>
</dbReference>
<accession>A0A8S9U1G2</accession>
<evidence type="ECO:0000313" key="2">
    <source>
        <dbReference type="Proteomes" id="UP000704712"/>
    </source>
</evidence>
<proteinExistence type="predicted"/>
<sequence length="542" mass="61548">MAAPDTSSSTNIGAVIPVPEHGVRISATIDGKEYVGWICQGSHECHKIIQLYGNTSKATKHLGDEHLLAAAKVKAENGRERSRAEQLERILSKVVNGDDSRRMTLLLETMRVVNNNLPFQIGEYDEYELLADFTLGDDFRVTINNHTVTRSIVERYSSARIVACDVIDRSRVLGVPTFTVVCDMLTSKTQKSTKYLGLRLYFTDCKWKLQSILLGTRHYEPMYGERSEGSRGPLKRWILELLQDFGVTLKDVYASTTDAGLDIKWMMTAGLHFKWEWCMPHLTNAATKMAFGIVPQRCNSKNPEGTDLLSRIARTTYAIRSNATMGSLFAELCEMANTGASKQLLEHKDHRFMGIEKIIKRLLSKWDQLEDWFQERINKAIRERKAAPEGLPIADDKETLLQLYGLLNPVAALNTKSQKEDTNQLSVLLSVFRLRTTILDETRPIQDKARSSSEPPLYYQVQNLTRLAKTTRALLAQAFHKNFFIRYTDPSRFRSTAYIPEMQLLLHPSSKNQAKNLAKIVKICNEQLIIDPEQPPPSPRRT</sequence>
<dbReference type="InterPro" id="IPR052717">
    <property type="entry name" value="Vacuolar_transposase_reg"/>
</dbReference>
<dbReference type="PANTHER" id="PTHR46169">
    <property type="entry name" value="DNA REPLICATION-RELATED ELEMENT FACTOR, ISOFORM A"/>
    <property type="match status" value="1"/>
</dbReference>
<evidence type="ECO:0000313" key="1">
    <source>
        <dbReference type="EMBL" id="KAF4132989.1"/>
    </source>
</evidence>
<name>A0A8S9U1G2_PHYIN</name>
<organism evidence="1 2">
    <name type="scientific">Phytophthora infestans</name>
    <name type="common">Potato late blight agent</name>
    <name type="synonym">Botrytis infestans</name>
    <dbReference type="NCBI Taxonomy" id="4787"/>
    <lineage>
        <taxon>Eukaryota</taxon>
        <taxon>Sar</taxon>
        <taxon>Stramenopiles</taxon>
        <taxon>Oomycota</taxon>
        <taxon>Peronosporomycetes</taxon>
        <taxon>Peronosporales</taxon>
        <taxon>Peronosporaceae</taxon>
        <taxon>Phytophthora</taxon>
    </lineage>
</organism>
<dbReference type="EMBL" id="JAACNO010002467">
    <property type="protein sequence ID" value="KAF4132989.1"/>
    <property type="molecule type" value="Genomic_DNA"/>
</dbReference>
<dbReference type="InterPro" id="IPR012337">
    <property type="entry name" value="RNaseH-like_sf"/>
</dbReference>
<reference evidence="1" key="1">
    <citation type="submission" date="2020-03" db="EMBL/GenBank/DDBJ databases">
        <title>Hybrid Assembly of Korean Phytophthora infestans isolates.</title>
        <authorList>
            <person name="Prokchorchik M."/>
            <person name="Lee Y."/>
            <person name="Seo J."/>
            <person name="Cho J.-H."/>
            <person name="Park Y.-E."/>
            <person name="Jang D.-C."/>
            <person name="Im J.-S."/>
            <person name="Choi J.-G."/>
            <person name="Park H.-J."/>
            <person name="Lee G.-B."/>
            <person name="Lee Y.-G."/>
            <person name="Hong S.-Y."/>
            <person name="Cho K."/>
            <person name="Sohn K.H."/>
        </authorList>
    </citation>
    <scope>NUCLEOTIDE SEQUENCE</scope>
    <source>
        <strain evidence="1">KR_2_A2</strain>
    </source>
</reference>
<dbReference type="AlphaFoldDB" id="A0A8S9U1G2"/>